<organism evidence="1 2">
    <name type="scientific">Perkinsus olseni</name>
    <name type="common">Perkinsus atlanticus</name>
    <dbReference type="NCBI Taxonomy" id="32597"/>
    <lineage>
        <taxon>Eukaryota</taxon>
        <taxon>Sar</taxon>
        <taxon>Alveolata</taxon>
        <taxon>Perkinsozoa</taxon>
        <taxon>Perkinsea</taxon>
        <taxon>Perkinsida</taxon>
        <taxon>Perkinsidae</taxon>
        <taxon>Perkinsus</taxon>
    </lineage>
</organism>
<reference evidence="1 2" key="1">
    <citation type="submission" date="2020-04" db="EMBL/GenBank/DDBJ databases">
        <title>Perkinsus olseni comparative genomics.</title>
        <authorList>
            <person name="Bogema D.R."/>
        </authorList>
    </citation>
    <scope>NUCLEOTIDE SEQUENCE [LARGE SCALE GENOMIC DNA]</scope>
    <source>
        <strain evidence="1 2">ATCC PRA-207</strain>
    </source>
</reference>
<gene>
    <name evidence="1" type="ORF">FOZ63_020774</name>
</gene>
<evidence type="ECO:0008006" key="3">
    <source>
        <dbReference type="Google" id="ProtNLM"/>
    </source>
</evidence>
<dbReference type="AlphaFoldDB" id="A0A7J6TVL6"/>
<evidence type="ECO:0000313" key="2">
    <source>
        <dbReference type="Proteomes" id="UP000553632"/>
    </source>
</evidence>
<accession>A0A7J6TVL6</accession>
<proteinExistence type="predicted"/>
<feature type="non-terminal residue" evidence="1">
    <location>
        <position position="1"/>
    </location>
</feature>
<keyword evidence="2" id="KW-1185">Reference proteome</keyword>
<evidence type="ECO:0000313" key="1">
    <source>
        <dbReference type="EMBL" id="KAF4748436.1"/>
    </source>
</evidence>
<protein>
    <recommendedName>
        <fullName evidence="3">Peptidase A1 domain-containing protein</fullName>
    </recommendedName>
</protein>
<name>A0A7J6TVL6_PEROL</name>
<comment type="caution">
    <text evidence="1">The sequence shown here is derived from an EMBL/GenBank/DDBJ whole genome shotgun (WGS) entry which is preliminary data.</text>
</comment>
<dbReference type="EMBL" id="JABANO010008504">
    <property type="protein sequence ID" value="KAF4748436.1"/>
    <property type="molecule type" value="Genomic_DNA"/>
</dbReference>
<sequence length="104" mass="11538">LSNTLLTGALVFVAKPEQISLPLAGGYVSLSLDGQAINFSLDTGGARSLVFFGPWFEWIHGYDNPCDDIFSRRMWRVIYGGLESYSYVEHSVTLGIGNYEVRDV</sequence>
<dbReference type="Proteomes" id="UP000553632">
    <property type="component" value="Unassembled WGS sequence"/>
</dbReference>
<feature type="non-terminal residue" evidence="1">
    <location>
        <position position="104"/>
    </location>
</feature>